<reference evidence="9" key="1">
    <citation type="submission" date="2023-04" db="EMBL/GenBank/DDBJ databases">
        <authorList>
            <person name="Vijverberg K."/>
            <person name="Xiong W."/>
            <person name="Schranz E."/>
        </authorList>
    </citation>
    <scope>NUCLEOTIDE SEQUENCE</scope>
</reference>
<dbReference type="FunFam" id="3.30.200.20:FF:000039">
    <property type="entry name" value="receptor-like protein kinase FERONIA"/>
    <property type="match status" value="1"/>
</dbReference>
<accession>A0AA35ZEN2</accession>
<evidence type="ECO:0000313" key="10">
    <source>
        <dbReference type="Proteomes" id="UP001177003"/>
    </source>
</evidence>
<keyword evidence="4" id="KW-0418">Kinase</keyword>
<dbReference type="SUPFAM" id="SSF56112">
    <property type="entry name" value="Protein kinase-like (PK-like)"/>
    <property type="match status" value="1"/>
</dbReference>
<dbReference type="SMART" id="SM00220">
    <property type="entry name" value="S_TKc"/>
    <property type="match status" value="1"/>
</dbReference>
<dbReference type="Gene3D" id="3.30.200.20">
    <property type="entry name" value="Phosphorylase Kinase, domain 1"/>
    <property type="match status" value="1"/>
</dbReference>
<keyword evidence="10" id="KW-1185">Reference proteome</keyword>
<dbReference type="InterPro" id="IPR008271">
    <property type="entry name" value="Ser/Thr_kinase_AS"/>
</dbReference>
<dbReference type="InterPro" id="IPR045272">
    <property type="entry name" value="ANXUR1/2-like"/>
</dbReference>
<dbReference type="InterPro" id="IPR000719">
    <property type="entry name" value="Prot_kinase_dom"/>
</dbReference>
<dbReference type="Gene3D" id="1.10.510.10">
    <property type="entry name" value="Transferase(Phosphotransferase) domain 1"/>
    <property type="match status" value="1"/>
</dbReference>
<dbReference type="InterPro" id="IPR011009">
    <property type="entry name" value="Kinase-like_dom_sf"/>
</dbReference>
<dbReference type="Pfam" id="PF07714">
    <property type="entry name" value="PK_Tyr_Ser-Thr"/>
    <property type="match status" value="1"/>
</dbReference>
<evidence type="ECO:0000256" key="2">
    <source>
        <dbReference type="ARBA" id="ARBA00022679"/>
    </source>
</evidence>
<feature type="binding site" evidence="6">
    <location>
        <position position="55"/>
    </location>
    <ligand>
        <name>ATP</name>
        <dbReference type="ChEBI" id="CHEBI:30616"/>
    </ligand>
</feature>
<feature type="domain" description="Protein kinase" evidence="8">
    <location>
        <begin position="24"/>
        <end position="232"/>
    </location>
</feature>
<dbReference type="PANTHER" id="PTHR27003:SF359">
    <property type="entry name" value="SERINE_THREONINE-PROTEIN KINASE UNC-51-RELATED"/>
    <property type="match status" value="1"/>
</dbReference>
<evidence type="ECO:0000256" key="5">
    <source>
        <dbReference type="ARBA" id="ARBA00022840"/>
    </source>
</evidence>
<evidence type="ECO:0000256" key="3">
    <source>
        <dbReference type="ARBA" id="ARBA00022741"/>
    </source>
</evidence>
<dbReference type="InterPro" id="IPR017441">
    <property type="entry name" value="Protein_kinase_ATP_BS"/>
</dbReference>
<sequence length="232" mass="26413">MSDQNHFEHLRIHLADINNATANFSKACRIGGGGFGEVYKGELILHSRGQTVAFKRLDRKYGQGDREFRNEILLLSDYKHENIVSLLGFCDESKERILVYEYASRRGRDMYLNNKDLTWPQRLMISIGAACGLAFLHSDVGTQQKVFHRDVKSSNILLDDNWNAKISDFGLSKFAPTNNNISILYTNPVGTVGYCDPLYLETGFLTKESDIYSFGVVLFELYEHKKKPGMLL</sequence>
<evidence type="ECO:0000259" key="8">
    <source>
        <dbReference type="PROSITE" id="PS50011"/>
    </source>
</evidence>
<dbReference type="GO" id="GO:0004674">
    <property type="term" value="F:protein serine/threonine kinase activity"/>
    <property type="evidence" value="ECO:0007669"/>
    <property type="project" value="UniProtKB-KW"/>
</dbReference>
<name>A0AA35ZEN2_LACSI</name>
<dbReference type="PROSITE" id="PS00108">
    <property type="entry name" value="PROTEIN_KINASE_ST"/>
    <property type="match status" value="1"/>
</dbReference>
<proteinExistence type="inferred from homology"/>
<evidence type="ECO:0000313" key="9">
    <source>
        <dbReference type="EMBL" id="CAI9290749.1"/>
    </source>
</evidence>
<dbReference type="GO" id="GO:0005524">
    <property type="term" value="F:ATP binding"/>
    <property type="evidence" value="ECO:0007669"/>
    <property type="project" value="UniProtKB-UniRule"/>
</dbReference>
<dbReference type="GO" id="GO:0009506">
    <property type="term" value="C:plasmodesma"/>
    <property type="evidence" value="ECO:0007669"/>
    <property type="project" value="TreeGrafter"/>
</dbReference>
<dbReference type="PROSITE" id="PS00107">
    <property type="entry name" value="PROTEIN_KINASE_ATP"/>
    <property type="match status" value="1"/>
</dbReference>
<keyword evidence="3 6" id="KW-0547">Nucleotide-binding</keyword>
<dbReference type="EMBL" id="OX465082">
    <property type="protein sequence ID" value="CAI9290749.1"/>
    <property type="molecule type" value="Genomic_DNA"/>
</dbReference>
<dbReference type="Proteomes" id="UP001177003">
    <property type="component" value="Chromosome 6"/>
</dbReference>
<protein>
    <recommendedName>
        <fullName evidence="8">Protein kinase domain-containing protein</fullName>
    </recommendedName>
</protein>
<dbReference type="GO" id="GO:0005886">
    <property type="term" value="C:plasma membrane"/>
    <property type="evidence" value="ECO:0007669"/>
    <property type="project" value="TreeGrafter"/>
</dbReference>
<organism evidence="9 10">
    <name type="scientific">Lactuca saligna</name>
    <name type="common">Willowleaf lettuce</name>
    <dbReference type="NCBI Taxonomy" id="75948"/>
    <lineage>
        <taxon>Eukaryota</taxon>
        <taxon>Viridiplantae</taxon>
        <taxon>Streptophyta</taxon>
        <taxon>Embryophyta</taxon>
        <taxon>Tracheophyta</taxon>
        <taxon>Spermatophyta</taxon>
        <taxon>Magnoliopsida</taxon>
        <taxon>eudicotyledons</taxon>
        <taxon>Gunneridae</taxon>
        <taxon>Pentapetalae</taxon>
        <taxon>asterids</taxon>
        <taxon>campanulids</taxon>
        <taxon>Asterales</taxon>
        <taxon>Asteraceae</taxon>
        <taxon>Cichorioideae</taxon>
        <taxon>Cichorieae</taxon>
        <taxon>Lactucinae</taxon>
        <taxon>Lactuca</taxon>
    </lineage>
</organism>
<evidence type="ECO:0000256" key="6">
    <source>
        <dbReference type="PROSITE-ProRule" id="PRU10141"/>
    </source>
</evidence>
<dbReference type="InterPro" id="IPR001245">
    <property type="entry name" value="Ser-Thr/Tyr_kinase_cat_dom"/>
</dbReference>
<evidence type="ECO:0000256" key="4">
    <source>
        <dbReference type="ARBA" id="ARBA00022777"/>
    </source>
</evidence>
<gene>
    <name evidence="9" type="ORF">LSALG_LOCUS29928</name>
</gene>
<keyword evidence="1 7" id="KW-0723">Serine/threonine-protein kinase</keyword>
<dbReference type="PANTHER" id="PTHR27003">
    <property type="entry name" value="OS07G0166700 PROTEIN"/>
    <property type="match status" value="1"/>
</dbReference>
<dbReference type="PIRSF" id="PIRSF000654">
    <property type="entry name" value="Integrin-linked_kinase"/>
    <property type="match status" value="1"/>
</dbReference>
<dbReference type="AlphaFoldDB" id="A0AA35ZEN2"/>
<comment type="similarity">
    <text evidence="7">Belongs to the protein kinase superfamily.</text>
</comment>
<keyword evidence="5 6" id="KW-0067">ATP-binding</keyword>
<evidence type="ECO:0000256" key="7">
    <source>
        <dbReference type="RuleBase" id="RU000304"/>
    </source>
</evidence>
<dbReference type="GO" id="GO:0004714">
    <property type="term" value="F:transmembrane receptor protein tyrosine kinase activity"/>
    <property type="evidence" value="ECO:0007669"/>
    <property type="project" value="InterPro"/>
</dbReference>
<dbReference type="PROSITE" id="PS50011">
    <property type="entry name" value="PROTEIN_KINASE_DOM"/>
    <property type="match status" value="1"/>
</dbReference>
<keyword evidence="2" id="KW-0808">Transferase</keyword>
<evidence type="ECO:0000256" key="1">
    <source>
        <dbReference type="ARBA" id="ARBA00022527"/>
    </source>
</evidence>